<dbReference type="RefSeq" id="WP_201375400.1">
    <property type="nucleotide sequence ID" value="NZ_BNJG01000003.1"/>
</dbReference>
<evidence type="ECO:0000313" key="2">
    <source>
        <dbReference type="Proteomes" id="UP000654345"/>
    </source>
</evidence>
<keyword evidence="2" id="KW-1185">Reference proteome</keyword>
<accession>A0ABQ3V353</accession>
<comment type="caution">
    <text evidence="1">The sequence shown here is derived from an EMBL/GenBank/DDBJ whole genome shotgun (WGS) entry which is preliminary data.</text>
</comment>
<protein>
    <submittedName>
        <fullName evidence="1">Uncharacterized protein</fullName>
    </submittedName>
</protein>
<organism evidence="1 2">
    <name type="scientific">Ktedonobacter robiniae</name>
    <dbReference type="NCBI Taxonomy" id="2778365"/>
    <lineage>
        <taxon>Bacteria</taxon>
        <taxon>Bacillati</taxon>
        <taxon>Chloroflexota</taxon>
        <taxon>Ktedonobacteria</taxon>
        <taxon>Ktedonobacterales</taxon>
        <taxon>Ktedonobacteraceae</taxon>
        <taxon>Ktedonobacter</taxon>
    </lineage>
</organism>
<sequence length="130" mass="15110">MYALDRQTLFLFFTKALDMALAAQQHALALELYARHRIIDQERQDQCVARAYGSFDAWYGIEGSIAKAWDAWEEDATRSEVKQRLLTELHWNMGMTAATLALSHAQVQVHRTSLATQQAFYRYIIHHWPL</sequence>
<reference evidence="1 2" key="1">
    <citation type="journal article" date="2021" name="Int. J. Syst. Evol. Microbiol.">
        <title>Reticulibacter mediterranei gen. nov., sp. nov., within the new family Reticulibacteraceae fam. nov., and Ktedonospora formicarum gen. nov., sp. nov., Ktedonobacter robiniae sp. nov., Dictyobacter formicarum sp. nov. and Dictyobacter arantiisoli sp. nov., belonging to the class Ktedonobacteria.</title>
        <authorList>
            <person name="Yabe S."/>
            <person name="Zheng Y."/>
            <person name="Wang C.M."/>
            <person name="Sakai Y."/>
            <person name="Abe K."/>
            <person name="Yokota A."/>
            <person name="Donadio S."/>
            <person name="Cavaletti L."/>
            <person name="Monciardini P."/>
        </authorList>
    </citation>
    <scope>NUCLEOTIDE SEQUENCE [LARGE SCALE GENOMIC DNA]</scope>
    <source>
        <strain evidence="1 2">SOSP1-30</strain>
    </source>
</reference>
<dbReference type="Proteomes" id="UP000654345">
    <property type="component" value="Unassembled WGS sequence"/>
</dbReference>
<dbReference type="EMBL" id="BNJG01000003">
    <property type="protein sequence ID" value="GHO59192.1"/>
    <property type="molecule type" value="Genomic_DNA"/>
</dbReference>
<gene>
    <name evidence="1" type="ORF">KSB_76670</name>
</gene>
<name>A0ABQ3V353_9CHLR</name>
<evidence type="ECO:0000313" key="1">
    <source>
        <dbReference type="EMBL" id="GHO59192.1"/>
    </source>
</evidence>
<proteinExistence type="predicted"/>